<accession>A0A645J9Y3</accession>
<reference evidence="1" key="1">
    <citation type="submission" date="2019-08" db="EMBL/GenBank/DDBJ databases">
        <authorList>
            <person name="Kucharzyk K."/>
            <person name="Murdoch R.W."/>
            <person name="Higgins S."/>
            <person name="Loffler F."/>
        </authorList>
    </citation>
    <scope>NUCLEOTIDE SEQUENCE</scope>
</reference>
<proteinExistence type="predicted"/>
<dbReference type="EMBL" id="VSSQ01134590">
    <property type="protein sequence ID" value="MPN59960.1"/>
    <property type="molecule type" value="Genomic_DNA"/>
</dbReference>
<sequence length="81" mass="8780">MLMDHADPVADGRLGVGKKDRLALDIYRPGVGKIYPREAVHKRSLAGAVLSEYAVHLAGEQFKIDALVGVLPVKNLIHATH</sequence>
<name>A0A645J9Y3_9ZZZZ</name>
<gene>
    <name evidence="1" type="ORF">SDC9_207683</name>
</gene>
<organism evidence="1">
    <name type="scientific">bioreactor metagenome</name>
    <dbReference type="NCBI Taxonomy" id="1076179"/>
    <lineage>
        <taxon>unclassified sequences</taxon>
        <taxon>metagenomes</taxon>
        <taxon>ecological metagenomes</taxon>
    </lineage>
</organism>
<evidence type="ECO:0000313" key="1">
    <source>
        <dbReference type="EMBL" id="MPN59960.1"/>
    </source>
</evidence>
<dbReference type="AlphaFoldDB" id="A0A645J9Y3"/>
<protein>
    <submittedName>
        <fullName evidence="1">Uncharacterized protein</fullName>
    </submittedName>
</protein>
<comment type="caution">
    <text evidence="1">The sequence shown here is derived from an EMBL/GenBank/DDBJ whole genome shotgun (WGS) entry which is preliminary data.</text>
</comment>